<evidence type="ECO:0000256" key="3">
    <source>
        <dbReference type="ARBA" id="ARBA00022794"/>
    </source>
</evidence>
<evidence type="ECO:0000256" key="10">
    <source>
        <dbReference type="ARBA" id="ARBA00041080"/>
    </source>
</evidence>
<evidence type="ECO:0000256" key="2">
    <source>
        <dbReference type="ARBA" id="ARBA00022490"/>
    </source>
</evidence>
<evidence type="ECO:0000256" key="8">
    <source>
        <dbReference type="ARBA" id="ARBA00037822"/>
    </source>
</evidence>
<dbReference type="GO" id="GO:0005930">
    <property type="term" value="C:axoneme"/>
    <property type="evidence" value="ECO:0007669"/>
    <property type="project" value="TreeGrafter"/>
</dbReference>
<dbReference type="GO" id="GO:0035082">
    <property type="term" value="P:axoneme assembly"/>
    <property type="evidence" value="ECO:0007669"/>
    <property type="project" value="InterPro"/>
</dbReference>
<evidence type="ECO:0000256" key="6">
    <source>
        <dbReference type="ARBA" id="ARBA00023212"/>
    </source>
</evidence>
<keyword evidence="3" id="KW-0970">Cilium biogenesis/degradation</keyword>
<sequence>MVQLEPNLTLTLKHLAPHGAVVSAEQQAALDHSLLIKRTEAGLKTLALWGKIVALNGKDYLIAEGYNEALYKDGKIIFEAKYYYSQDGVKWVDLVPIDAETGSKAEKFKTQLSGDPAKVFEVEEKDPNAPALAEGEEGDGPKGIIIQVPELALLRHRINSINASTGVVPVHALLPNATNQVVPNRMFTGVAYPDRLESYMHRTTAPGGPTLAQDLRGSWSLQYDPFKKVAAVRSMVWPGYTFFYNAHELAWGALYAGDGVRNDDLIFML</sequence>
<evidence type="ECO:0000313" key="11">
    <source>
        <dbReference type="EMBL" id="CAD8692560.1"/>
    </source>
</evidence>
<keyword evidence="4" id="KW-0282">Flagellum</keyword>
<keyword evidence="7" id="KW-0966">Cell projection</keyword>
<dbReference type="PANTHER" id="PTHR22069">
    <property type="entry name" value="MITOCHONDRIAL RIBOSOMAL PROTEIN S18"/>
    <property type="match status" value="1"/>
</dbReference>
<evidence type="ECO:0000256" key="4">
    <source>
        <dbReference type="ARBA" id="ARBA00022846"/>
    </source>
</evidence>
<keyword evidence="6" id="KW-0206">Cytoskeleton</keyword>
<comment type="subcellular location">
    <subcellularLocation>
        <location evidence="8">Cell projection</location>
        <location evidence="8">Kinocilium</location>
    </subcellularLocation>
    <subcellularLocation>
        <location evidence="1">Cytoplasm</location>
        <location evidence="1">Cytoskeleton</location>
        <location evidence="1">Flagellum axoneme</location>
    </subcellularLocation>
</comment>
<keyword evidence="2" id="KW-0963">Cytoplasm</keyword>
<dbReference type="EMBL" id="HBFB01029994">
    <property type="protein sequence ID" value="CAD8692560.1"/>
    <property type="molecule type" value="Transcribed_RNA"/>
</dbReference>
<name>A0A7S0WZ82_9CHLO</name>
<accession>A0A7S0WZ82</accession>
<dbReference type="InterPro" id="IPR055316">
    <property type="entry name" value="RSP9"/>
</dbReference>
<evidence type="ECO:0000256" key="7">
    <source>
        <dbReference type="ARBA" id="ARBA00023273"/>
    </source>
</evidence>
<comment type="similarity">
    <text evidence="9">Belongs to the flagellar radial spoke RSP9 family.</text>
</comment>
<protein>
    <recommendedName>
        <fullName evidence="10">Radial spoke head protein 9 homolog</fullName>
    </recommendedName>
</protein>
<gene>
    <name evidence="11" type="ORF">CLEI1391_LOCUS16743</name>
</gene>
<proteinExistence type="inferred from homology"/>
<evidence type="ECO:0000256" key="1">
    <source>
        <dbReference type="ARBA" id="ARBA00004611"/>
    </source>
</evidence>
<dbReference type="AlphaFoldDB" id="A0A7S0WZ82"/>
<organism evidence="11">
    <name type="scientific">Chlamydomonas leiostraca</name>
    <dbReference type="NCBI Taxonomy" id="1034604"/>
    <lineage>
        <taxon>Eukaryota</taxon>
        <taxon>Viridiplantae</taxon>
        <taxon>Chlorophyta</taxon>
        <taxon>core chlorophytes</taxon>
        <taxon>Chlorophyceae</taxon>
        <taxon>CS clade</taxon>
        <taxon>Chlamydomonadales</taxon>
        <taxon>Chlamydomonadaceae</taxon>
        <taxon>Chlamydomonas</taxon>
    </lineage>
</organism>
<keyword evidence="5" id="KW-0969">Cilium</keyword>
<dbReference type="GO" id="GO:0060294">
    <property type="term" value="P:cilium movement involved in cell motility"/>
    <property type="evidence" value="ECO:0007669"/>
    <property type="project" value="TreeGrafter"/>
</dbReference>
<dbReference type="GO" id="GO:0044458">
    <property type="term" value="P:motile cilium assembly"/>
    <property type="evidence" value="ECO:0007669"/>
    <property type="project" value="TreeGrafter"/>
</dbReference>
<dbReference type="PANTHER" id="PTHR22069:SF0">
    <property type="entry name" value="RADIAL SPOKE HEAD PROTEIN 9 HOMOLOG"/>
    <property type="match status" value="1"/>
</dbReference>
<evidence type="ECO:0000256" key="9">
    <source>
        <dbReference type="ARBA" id="ARBA00038319"/>
    </source>
</evidence>
<reference evidence="11" key="1">
    <citation type="submission" date="2021-01" db="EMBL/GenBank/DDBJ databases">
        <authorList>
            <person name="Corre E."/>
            <person name="Pelletier E."/>
            <person name="Niang G."/>
            <person name="Scheremetjew M."/>
            <person name="Finn R."/>
            <person name="Kale V."/>
            <person name="Holt S."/>
            <person name="Cochrane G."/>
            <person name="Meng A."/>
            <person name="Brown T."/>
            <person name="Cohen L."/>
        </authorList>
    </citation>
    <scope>NUCLEOTIDE SEQUENCE</scope>
    <source>
        <strain evidence="11">SAG 11-49</strain>
    </source>
</reference>
<evidence type="ECO:0000256" key="5">
    <source>
        <dbReference type="ARBA" id="ARBA00023069"/>
    </source>
</evidence>